<organism evidence="11 12">
    <name type="scientific">Agromyces marinus</name>
    <dbReference type="NCBI Taxonomy" id="1389020"/>
    <lineage>
        <taxon>Bacteria</taxon>
        <taxon>Bacillati</taxon>
        <taxon>Actinomycetota</taxon>
        <taxon>Actinomycetes</taxon>
        <taxon>Micrococcales</taxon>
        <taxon>Microbacteriaceae</taxon>
        <taxon>Agromyces</taxon>
    </lineage>
</organism>
<accession>A0ABM8GXA4</accession>
<keyword evidence="4 8" id="KW-0812">Transmembrane</keyword>
<evidence type="ECO:0000256" key="7">
    <source>
        <dbReference type="ARBA" id="ARBA00023315"/>
    </source>
</evidence>
<dbReference type="CDD" id="cd07571">
    <property type="entry name" value="ALP_N-acyl_transferase"/>
    <property type="match status" value="1"/>
</dbReference>
<feature type="compositionally biased region" description="Low complexity" evidence="9">
    <location>
        <begin position="590"/>
        <end position="604"/>
    </location>
</feature>
<dbReference type="Pfam" id="PF20154">
    <property type="entry name" value="LNT_N"/>
    <property type="match status" value="1"/>
</dbReference>
<evidence type="ECO:0000256" key="8">
    <source>
        <dbReference type="HAMAP-Rule" id="MF_01148"/>
    </source>
</evidence>
<gene>
    <name evidence="8 11" type="primary">lnt</name>
    <name evidence="11" type="ORF">GCM10025870_01990</name>
</gene>
<dbReference type="EMBL" id="AP027734">
    <property type="protein sequence ID" value="BDZ53126.1"/>
    <property type="molecule type" value="Genomic_DNA"/>
</dbReference>
<dbReference type="PROSITE" id="PS50263">
    <property type="entry name" value="CN_HYDROLASE"/>
    <property type="match status" value="1"/>
</dbReference>
<evidence type="ECO:0000256" key="4">
    <source>
        <dbReference type="ARBA" id="ARBA00022692"/>
    </source>
</evidence>
<dbReference type="Gene3D" id="3.60.110.10">
    <property type="entry name" value="Carbon-nitrogen hydrolase"/>
    <property type="match status" value="1"/>
</dbReference>
<dbReference type="InterPro" id="IPR036526">
    <property type="entry name" value="C-N_Hydrolase_sf"/>
</dbReference>
<reference evidence="12" key="1">
    <citation type="journal article" date="2019" name="Int. J. Syst. Evol. Microbiol.">
        <title>The Global Catalogue of Microorganisms (GCM) 10K type strain sequencing project: providing services to taxonomists for standard genome sequencing and annotation.</title>
        <authorList>
            <consortium name="The Broad Institute Genomics Platform"/>
            <consortium name="The Broad Institute Genome Sequencing Center for Infectious Disease"/>
            <person name="Wu L."/>
            <person name="Ma J."/>
        </authorList>
    </citation>
    <scope>NUCLEOTIDE SEQUENCE [LARGE SCALE GENOMIC DNA]</scope>
    <source>
        <strain evidence="12">NBRC 109019</strain>
    </source>
</reference>
<dbReference type="PANTHER" id="PTHR38686:SF1">
    <property type="entry name" value="APOLIPOPROTEIN N-ACYLTRANSFERASE"/>
    <property type="match status" value="1"/>
</dbReference>
<feature type="transmembrane region" description="Helical" evidence="8">
    <location>
        <begin position="100"/>
        <end position="121"/>
    </location>
</feature>
<evidence type="ECO:0000256" key="3">
    <source>
        <dbReference type="ARBA" id="ARBA00022679"/>
    </source>
</evidence>
<feature type="compositionally biased region" description="Low complexity" evidence="9">
    <location>
        <begin position="551"/>
        <end position="560"/>
    </location>
</feature>
<feature type="domain" description="CN hydrolase" evidence="10">
    <location>
        <begin position="238"/>
        <end position="484"/>
    </location>
</feature>
<evidence type="ECO:0000256" key="5">
    <source>
        <dbReference type="ARBA" id="ARBA00022989"/>
    </source>
</evidence>
<dbReference type="Pfam" id="PF00795">
    <property type="entry name" value="CN_hydrolase"/>
    <property type="match status" value="1"/>
</dbReference>
<proteinExistence type="inferred from homology"/>
<keyword evidence="6 8" id="KW-0472">Membrane</keyword>
<evidence type="ECO:0000313" key="12">
    <source>
        <dbReference type="Proteomes" id="UP001321477"/>
    </source>
</evidence>
<dbReference type="NCBIfam" id="TIGR00546">
    <property type="entry name" value="lnt"/>
    <property type="match status" value="1"/>
</dbReference>
<feature type="transmembrane region" description="Helical" evidence="8">
    <location>
        <begin position="133"/>
        <end position="149"/>
    </location>
</feature>
<dbReference type="EC" id="2.3.1.269" evidence="8"/>
<dbReference type="Proteomes" id="UP001321477">
    <property type="component" value="Chromosome"/>
</dbReference>
<evidence type="ECO:0000256" key="9">
    <source>
        <dbReference type="SAM" id="MobiDB-lite"/>
    </source>
</evidence>
<comment type="similarity">
    <text evidence="8">Belongs to the CN hydrolase family. Apolipoprotein N-acyltransferase subfamily.</text>
</comment>
<feature type="transmembrane region" description="Helical" evidence="8">
    <location>
        <begin position="49"/>
        <end position="66"/>
    </location>
</feature>
<dbReference type="InterPro" id="IPR004563">
    <property type="entry name" value="Apolipo_AcylTrfase"/>
</dbReference>
<dbReference type="HAMAP" id="MF_01148">
    <property type="entry name" value="Lnt"/>
    <property type="match status" value="1"/>
</dbReference>
<keyword evidence="7 8" id="KW-0012">Acyltransferase</keyword>
<comment type="subcellular location">
    <subcellularLocation>
        <location evidence="1 8">Cell membrane</location>
        <topology evidence="1 8">Multi-pass membrane protein</topology>
    </subcellularLocation>
</comment>
<keyword evidence="2 8" id="KW-1003">Cell membrane</keyword>
<sequence length="618" mass="65060">MSGSATVGTTPAAASARAASRPLLPLWAALIVSALGGFVYDLGFPGASAWPLAFVGIAMAIVPLVGRSMLSSFHVGLAFGLAFYLSHVSWTALYLGPIPWLALSILQALFVAGGAMLITLAYRWTAAAGSGRWMNLLVVPLLVAGLWIVRESVTGSLPYGGFPWGRAALSQSESPFAQVVSWVGSTGLGFIMVAITAGAVEWVRASGWRDLRTAVPVASLVVLAVVLPAFPTTPSGDLRVASVQGDGPSGYFDERAQGDVLRAQLEATAPVLDESDVDVLLWPEGGSDIDPTRSPEVARIFDGLSEQLDAPVVLNTVTVDGDRFYNASLVWEAGEGATQAYAKRNPVPFGEYIPDRWFYNLIVPDLIGLVQREYSPGTQAPVFDLGDAVTGLAICFDVIYDGLIWEGARDGAEVYMFQTNNADFRGTDENEQQLAIARLRAIETGRSVVNISTVGTSQVIDPTGRTIDSLPAYEPGSMVTDVELRSGLTPSVVLGAAVPLVLVIGSLGGLALAGLLAQRNARRRTESATGRAEGFGLPARRRSSAGRDGRAGSAAAPRGSPRARRASGARAACPNASGRPSHPNGPPRPAWSRRAAPRSCRSGGTPRSREARPRSRTS</sequence>
<dbReference type="PANTHER" id="PTHR38686">
    <property type="entry name" value="APOLIPOPROTEIN N-ACYLTRANSFERASE"/>
    <property type="match status" value="1"/>
</dbReference>
<keyword evidence="5 8" id="KW-1133">Transmembrane helix</keyword>
<keyword evidence="3 8" id="KW-0808">Transferase</keyword>
<dbReference type="InterPro" id="IPR003010">
    <property type="entry name" value="C-N_Hydrolase"/>
</dbReference>
<keyword evidence="12" id="KW-1185">Reference proteome</keyword>
<comment type="catalytic activity">
    <reaction evidence="8">
        <text>N-terminal S-1,2-diacyl-sn-glyceryl-L-cysteinyl-[lipoprotein] + a glycerophospholipid = N-acyl-S-1,2-diacyl-sn-glyceryl-L-cysteinyl-[lipoprotein] + a 2-acyl-sn-glycero-3-phospholipid + H(+)</text>
        <dbReference type="Rhea" id="RHEA:48228"/>
        <dbReference type="Rhea" id="RHEA-COMP:14681"/>
        <dbReference type="Rhea" id="RHEA-COMP:14684"/>
        <dbReference type="ChEBI" id="CHEBI:15378"/>
        <dbReference type="ChEBI" id="CHEBI:136912"/>
        <dbReference type="ChEBI" id="CHEBI:140656"/>
        <dbReference type="ChEBI" id="CHEBI:140657"/>
        <dbReference type="ChEBI" id="CHEBI:140660"/>
        <dbReference type="EC" id="2.3.1.269"/>
    </reaction>
</comment>
<dbReference type="InterPro" id="IPR045378">
    <property type="entry name" value="LNT_N"/>
</dbReference>
<evidence type="ECO:0000259" key="10">
    <source>
        <dbReference type="PROSITE" id="PS50263"/>
    </source>
</evidence>
<evidence type="ECO:0000256" key="1">
    <source>
        <dbReference type="ARBA" id="ARBA00004651"/>
    </source>
</evidence>
<feature type="transmembrane region" description="Helical" evidence="8">
    <location>
        <begin position="73"/>
        <end position="94"/>
    </location>
</feature>
<feature type="transmembrane region" description="Helical" evidence="8">
    <location>
        <begin position="211"/>
        <end position="230"/>
    </location>
</feature>
<evidence type="ECO:0000256" key="6">
    <source>
        <dbReference type="ARBA" id="ARBA00023136"/>
    </source>
</evidence>
<evidence type="ECO:0000256" key="2">
    <source>
        <dbReference type="ARBA" id="ARBA00022475"/>
    </source>
</evidence>
<feature type="transmembrane region" description="Helical" evidence="8">
    <location>
        <begin position="23"/>
        <end position="43"/>
    </location>
</feature>
<feature type="region of interest" description="Disordered" evidence="9">
    <location>
        <begin position="520"/>
        <end position="618"/>
    </location>
</feature>
<feature type="transmembrane region" description="Helical" evidence="8">
    <location>
        <begin position="179"/>
        <end position="199"/>
    </location>
</feature>
<feature type="transmembrane region" description="Helical" evidence="8">
    <location>
        <begin position="492"/>
        <end position="517"/>
    </location>
</feature>
<dbReference type="SUPFAM" id="SSF56317">
    <property type="entry name" value="Carbon-nitrogen hydrolase"/>
    <property type="match status" value="1"/>
</dbReference>
<protein>
    <recommendedName>
        <fullName evidence="8">Apolipoprotein N-acyltransferase</fullName>
        <shortName evidence="8">ALP N-acyltransferase</shortName>
        <ecNumber evidence="8">2.3.1.269</ecNumber>
    </recommendedName>
</protein>
<comment type="function">
    <text evidence="8">Catalyzes the phospholipid dependent N-acylation of the N-terminal cysteine of apolipoprotein, the last step in lipoprotein maturation.</text>
</comment>
<comment type="pathway">
    <text evidence="8">Protein modification; lipoprotein biosynthesis (N-acyl transfer).</text>
</comment>
<feature type="compositionally biased region" description="Basic and acidic residues" evidence="9">
    <location>
        <begin position="607"/>
        <end position="618"/>
    </location>
</feature>
<evidence type="ECO:0000313" key="11">
    <source>
        <dbReference type="EMBL" id="BDZ53126.1"/>
    </source>
</evidence>
<name>A0ABM8GXA4_9MICO</name>